<comment type="subcellular location">
    <subcellularLocation>
        <location evidence="1">Membrane</location>
        <topology evidence="1">Single-pass type I membrane protein</topology>
    </subcellularLocation>
</comment>
<keyword evidence="4" id="KW-1133">Transmembrane helix</keyword>
<keyword evidence="12" id="KW-1185">Reference proteome</keyword>
<dbReference type="InterPro" id="IPR000353">
    <property type="entry name" value="MHC_II_b_N"/>
</dbReference>
<evidence type="ECO:0000256" key="1">
    <source>
        <dbReference type="ARBA" id="ARBA00004479"/>
    </source>
</evidence>
<evidence type="ECO:0000256" key="8">
    <source>
        <dbReference type="ARBA" id="ARBA00023180"/>
    </source>
</evidence>
<dbReference type="GO" id="GO:0002250">
    <property type="term" value="P:adaptive immune response"/>
    <property type="evidence" value="ECO:0007669"/>
    <property type="project" value="UniProtKB-KW"/>
</dbReference>
<evidence type="ECO:0000256" key="9">
    <source>
        <dbReference type="ARBA" id="ARBA00023182"/>
    </source>
</evidence>
<evidence type="ECO:0000256" key="7">
    <source>
        <dbReference type="ARBA" id="ARBA00023157"/>
    </source>
</evidence>
<keyword evidence="9" id="KW-0491">MHC II</keyword>
<dbReference type="InterPro" id="IPR011162">
    <property type="entry name" value="MHC_I/II-like_Ag-recog"/>
</dbReference>
<reference evidence="11 12" key="1">
    <citation type="submission" date="2019-09" db="EMBL/GenBank/DDBJ databases">
        <title>Bird 10,000 Genomes (B10K) Project - Family phase.</title>
        <authorList>
            <person name="Zhang G."/>
        </authorList>
    </citation>
    <scope>NUCLEOTIDE SEQUENCE [LARGE SCALE GENOMIC DNA]</scope>
    <source>
        <strain evidence="11">B10K-OTA-212792</strain>
        <tissue evidence="11">Blood</tissue>
    </source>
</reference>
<dbReference type="AlphaFoldDB" id="A0A7L4KWK5"/>
<keyword evidence="5" id="KW-1064">Adaptive immunity</keyword>
<dbReference type="GO" id="GO:0002504">
    <property type="term" value="P:antigen processing and presentation of peptide or polysaccharide antigen via MHC class II"/>
    <property type="evidence" value="ECO:0007669"/>
    <property type="project" value="UniProtKB-KW"/>
</dbReference>
<dbReference type="FunFam" id="3.10.320.10:FF:000001">
    <property type="entry name" value="HLA class II histocompatibility antigen, DRB1-1 beta chain"/>
    <property type="match status" value="1"/>
</dbReference>
<dbReference type="EMBL" id="VWPU01006140">
    <property type="protein sequence ID" value="NXY56514.1"/>
    <property type="molecule type" value="Genomic_DNA"/>
</dbReference>
<dbReference type="Pfam" id="PF00969">
    <property type="entry name" value="MHC_II_beta"/>
    <property type="match status" value="1"/>
</dbReference>
<evidence type="ECO:0000256" key="6">
    <source>
        <dbReference type="ARBA" id="ARBA00023136"/>
    </source>
</evidence>
<feature type="non-terminal residue" evidence="11">
    <location>
        <position position="1"/>
    </location>
</feature>
<comment type="caution">
    <text evidence="11">The sequence shown here is derived from an EMBL/GenBank/DDBJ whole genome shotgun (WGS) entry which is preliminary data.</text>
</comment>
<name>A0A7L4KWK5_9CORV</name>
<gene>
    <name evidence="11" type="primary">H2eb1_0</name>
    <name evidence="11" type="ORF">CALWIL_R15959</name>
</gene>
<dbReference type="InterPro" id="IPR014745">
    <property type="entry name" value="MHC_II_a/b_N"/>
</dbReference>
<accession>A0A7L4KWK5</accession>
<feature type="non-terminal residue" evidence="11">
    <location>
        <position position="93"/>
    </location>
</feature>
<evidence type="ECO:0000313" key="11">
    <source>
        <dbReference type="EMBL" id="NXY56514.1"/>
    </source>
</evidence>
<keyword evidence="2" id="KW-0812">Transmembrane</keyword>
<dbReference type="Gene3D" id="3.10.320.10">
    <property type="entry name" value="Class II Histocompatibility Antigen, M Beta Chain, Chain B, domain 1"/>
    <property type="match status" value="1"/>
</dbReference>
<evidence type="ECO:0000259" key="10">
    <source>
        <dbReference type="SMART" id="SM00921"/>
    </source>
</evidence>
<dbReference type="InterPro" id="IPR050160">
    <property type="entry name" value="MHC/Immunoglobulin"/>
</dbReference>
<evidence type="ECO:0000256" key="3">
    <source>
        <dbReference type="ARBA" id="ARBA00022859"/>
    </source>
</evidence>
<sequence>PPHTGVFQELTTSDCRFFNSTDRVKFVERFIYNQEQYANFDSDVGHFVGYTSFGEKFARYWNNLPDSMEVTRAQVDGLCRHNYEVFRPFLMER</sequence>
<dbReference type="GO" id="GO:0042613">
    <property type="term" value="C:MHC class II protein complex"/>
    <property type="evidence" value="ECO:0007669"/>
    <property type="project" value="UniProtKB-KW"/>
</dbReference>
<keyword evidence="8" id="KW-0325">Glycoprotein</keyword>
<dbReference type="SMART" id="SM00921">
    <property type="entry name" value="MHC_II_beta"/>
    <property type="match status" value="1"/>
</dbReference>
<evidence type="ECO:0000256" key="4">
    <source>
        <dbReference type="ARBA" id="ARBA00022989"/>
    </source>
</evidence>
<dbReference type="Proteomes" id="UP000576729">
    <property type="component" value="Unassembled WGS sequence"/>
</dbReference>
<dbReference type="SUPFAM" id="SSF54452">
    <property type="entry name" value="MHC antigen-recognition domain"/>
    <property type="match status" value="1"/>
</dbReference>
<protein>
    <submittedName>
        <fullName evidence="11">HB2J protein</fullName>
    </submittedName>
</protein>
<dbReference type="PANTHER" id="PTHR19944:SF99">
    <property type="entry name" value="HLA CLASS II HISTOCOMPATIBILITY ANTIGEN, DRB1 BETA CHAIN"/>
    <property type="match status" value="1"/>
</dbReference>
<keyword evidence="6" id="KW-0472">Membrane</keyword>
<dbReference type="PANTHER" id="PTHR19944">
    <property type="entry name" value="MHC CLASS II-RELATED"/>
    <property type="match status" value="1"/>
</dbReference>
<evidence type="ECO:0000313" key="12">
    <source>
        <dbReference type="Proteomes" id="UP000576729"/>
    </source>
</evidence>
<feature type="domain" description="MHC class II beta chain N-terminal" evidence="10">
    <location>
        <begin position="13"/>
        <end position="87"/>
    </location>
</feature>
<keyword evidence="7" id="KW-1015">Disulfide bond</keyword>
<evidence type="ECO:0000256" key="5">
    <source>
        <dbReference type="ARBA" id="ARBA00023130"/>
    </source>
</evidence>
<proteinExistence type="predicted"/>
<evidence type="ECO:0000256" key="2">
    <source>
        <dbReference type="ARBA" id="ARBA00022692"/>
    </source>
</evidence>
<keyword evidence="3" id="KW-0391">Immunity</keyword>
<organism evidence="11 12">
    <name type="scientific">Callaeas wilsoni</name>
    <name type="common">North Island kokako</name>
    <dbReference type="NCBI Taxonomy" id="1347786"/>
    <lineage>
        <taxon>Eukaryota</taxon>
        <taxon>Metazoa</taxon>
        <taxon>Chordata</taxon>
        <taxon>Craniata</taxon>
        <taxon>Vertebrata</taxon>
        <taxon>Euteleostomi</taxon>
        <taxon>Archelosauria</taxon>
        <taxon>Archosauria</taxon>
        <taxon>Dinosauria</taxon>
        <taxon>Saurischia</taxon>
        <taxon>Theropoda</taxon>
        <taxon>Coelurosauria</taxon>
        <taxon>Aves</taxon>
        <taxon>Neognathae</taxon>
        <taxon>Neoaves</taxon>
        <taxon>Telluraves</taxon>
        <taxon>Australaves</taxon>
        <taxon>Passeriformes</taxon>
        <taxon>Corvoidea</taxon>
        <taxon>Callaeidae</taxon>
        <taxon>Callaeas</taxon>
    </lineage>
</organism>